<keyword evidence="3 5" id="KW-1133">Transmembrane helix</keyword>
<evidence type="ECO:0008006" key="8">
    <source>
        <dbReference type="Google" id="ProtNLM"/>
    </source>
</evidence>
<dbReference type="InterPro" id="IPR050997">
    <property type="entry name" value="MAPEG"/>
</dbReference>
<dbReference type="PANTHER" id="PTHR10250">
    <property type="entry name" value="MICROSOMAL GLUTATHIONE S-TRANSFERASE"/>
    <property type="match status" value="1"/>
</dbReference>
<keyword evidence="7" id="KW-1185">Reference proteome</keyword>
<dbReference type="GO" id="GO:0004364">
    <property type="term" value="F:glutathione transferase activity"/>
    <property type="evidence" value="ECO:0007669"/>
    <property type="project" value="TreeGrafter"/>
</dbReference>
<feature type="transmembrane region" description="Helical" evidence="5">
    <location>
        <begin position="38"/>
        <end position="61"/>
    </location>
</feature>
<dbReference type="Gene3D" id="1.20.120.550">
    <property type="entry name" value="Membrane associated eicosanoid/glutathione metabolism-like domain"/>
    <property type="match status" value="1"/>
</dbReference>
<dbReference type="InterPro" id="IPR023352">
    <property type="entry name" value="MAPEG-like_dom_sf"/>
</dbReference>
<dbReference type="PANTHER" id="PTHR10250:SF26">
    <property type="entry name" value="GLUTATHIONE S-TRANSFERASE 3, MITOCHONDRIAL"/>
    <property type="match status" value="1"/>
</dbReference>
<evidence type="ECO:0000256" key="5">
    <source>
        <dbReference type="SAM" id="Phobius"/>
    </source>
</evidence>
<evidence type="ECO:0000256" key="2">
    <source>
        <dbReference type="ARBA" id="ARBA00022692"/>
    </source>
</evidence>
<proteinExistence type="predicted"/>
<accession>A0A8J5XBC5</accession>
<feature type="transmembrane region" description="Helical" evidence="5">
    <location>
        <begin position="153"/>
        <end position="177"/>
    </location>
</feature>
<evidence type="ECO:0000256" key="4">
    <source>
        <dbReference type="ARBA" id="ARBA00023136"/>
    </source>
</evidence>
<dbReference type="AlphaFoldDB" id="A0A8J5XBC5"/>
<reference evidence="6" key="1">
    <citation type="submission" date="2021-05" db="EMBL/GenBank/DDBJ databases">
        <title>The genome of the haptophyte Pavlova lutheri (Diacronema luteri, Pavlovales) - a model for lipid biosynthesis in eukaryotic algae.</title>
        <authorList>
            <person name="Hulatt C.J."/>
            <person name="Posewitz M.C."/>
        </authorList>
    </citation>
    <scope>NUCLEOTIDE SEQUENCE</scope>
    <source>
        <strain evidence="6">NIVA-4/92</strain>
    </source>
</reference>
<name>A0A8J5XBC5_DIALT</name>
<dbReference type="InterPro" id="IPR001129">
    <property type="entry name" value="Membr-assoc_MAPEG"/>
</dbReference>
<dbReference type="GO" id="GO:0016020">
    <property type="term" value="C:membrane"/>
    <property type="evidence" value="ECO:0007669"/>
    <property type="project" value="UniProtKB-SubCell"/>
</dbReference>
<keyword evidence="2 5" id="KW-0812">Transmembrane</keyword>
<dbReference type="Proteomes" id="UP000751190">
    <property type="component" value="Unassembled WGS sequence"/>
</dbReference>
<organism evidence="6 7">
    <name type="scientific">Diacronema lutheri</name>
    <name type="common">Unicellular marine alga</name>
    <name type="synonym">Monochrysis lutheri</name>
    <dbReference type="NCBI Taxonomy" id="2081491"/>
    <lineage>
        <taxon>Eukaryota</taxon>
        <taxon>Haptista</taxon>
        <taxon>Haptophyta</taxon>
        <taxon>Pavlovophyceae</taxon>
        <taxon>Pavlovales</taxon>
        <taxon>Pavlovaceae</taxon>
        <taxon>Diacronema</taxon>
    </lineage>
</organism>
<keyword evidence="4 5" id="KW-0472">Membrane</keyword>
<dbReference type="SUPFAM" id="SSF161084">
    <property type="entry name" value="MAPEG domain-like"/>
    <property type="match status" value="1"/>
</dbReference>
<evidence type="ECO:0000256" key="3">
    <source>
        <dbReference type="ARBA" id="ARBA00022989"/>
    </source>
</evidence>
<feature type="transmembrane region" description="Helical" evidence="5">
    <location>
        <begin position="105"/>
        <end position="133"/>
    </location>
</feature>
<comment type="caution">
    <text evidence="6">The sequence shown here is derived from an EMBL/GenBank/DDBJ whole genome shotgun (WGS) entry which is preliminary data.</text>
</comment>
<evidence type="ECO:0000256" key="1">
    <source>
        <dbReference type="ARBA" id="ARBA00004141"/>
    </source>
</evidence>
<protein>
    <recommendedName>
        <fullName evidence="8">Glutathione transferase</fullName>
    </recommendedName>
</protein>
<dbReference type="GO" id="GO:0005783">
    <property type="term" value="C:endoplasmic reticulum"/>
    <property type="evidence" value="ECO:0007669"/>
    <property type="project" value="TreeGrafter"/>
</dbReference>
<dbReference type="GO" id="GO:0005635">
    <property type="term" value="C:nuclear envelope"/>
    <property type="evidence" value="ECO:0007669"/>
    <property type="project" value="TreeGrafter"/>
</dbReference>
<dbReference type="GO" id="GO:0006691">
    <property type="term" value="P:leukotriene metabolic process"/>
    <property type="evidence" value="ECO:0007669"/>
    <property type="project" value="UniProtKB-ARBA"/>
</dbReference>
<dbReference type="Pfam" id="PF01124">
    <property type="entry name" value="MAPEG"/>
    <property type="match status" value="1"/>
</dbReference>
<comment type="subcellular location">
    <subcellularLocation>
        <location evidence="1">Membrane</location>
        <topology evidence="1">Multi-pass membrane protein</topology>
    </subcellularLocation>
</comment>
<evidence type="ECO:0000313" key="6">
    <source>
        <dbReference type="EMBL" id="KAG8460347.1"/>
    </source>
</evidence>
<evidence type="ECO:0000313" key="7">
    <source>
        <dbReference type="Proteomes" id="UP000751190"/>
    </source>
</evidence>
<dbReference type="GO" id="GO:0004602">
    <property type="term" value="F:glutathione peroxidase activity"/>
    <property type="evidence" value="ECO:0007669"/>
    <property type="project" value="TreeGrafter"/>
</dbReference>
<gene>
    <name evidence="6" type="ORF">KFE25_011838</name>
</gene>
<dbReference type="OrthoDB" id="410651at2759"/>
<dbReference type="EMBL" id="JAGTXO010000033">
    <property type="protein sequence ID" value="KAG8460347.1"/>
    <property type="molecule type" value="Genomic_DNA"/>
</dbReference>
<sequence>MATSILTKSIAASVAACATEFAICSKLGLLGVACAPLGLPAAFSAVVAVNLVGSTFTLMGLGFKVSKAREEYGVEYPTMYATGTDAKSTKFNCTQRGHQQALETYTSFVACSLIGGITHPYFVAAAGIAWIVGRWKWAGGYATGDPKARYESFWSRFIWFSLLGVMTAAMSTAVRAVTGLY</sequence>